<evidence type="ECO:0000259" key="12">
    <source>
        <dbReference type="PROSITE" id="PS50188"/>
    </source>
</evidence>
<dbReference type="FunFam" id="2.60.120.920:FF:000004">
    <property type="entry name" value="Butyrophilin subfamily 1 member A1"/>
    <property type="match status" value="1"/>
</dbReference>
<evidence type="ECO:0000259" key="13">
    <source>
        <dbReference type="PROSITE" id="PS50835"/>
    </source>
</evidence>
<dbReference type="InterPro" id="IPR013783">
    <property type="entry name" value="Ig-like_fold"/>
</dbReference>
<sequence length="478" mass="53597">VKRMLSGSHLHCSLLAFVIYSLVFHIPKGHSALLNVTGPPDPITVARGEDVVLPCRFSPGHNAQDLEVRWFQKQFSPFVHQYKEGQDQYGDQMLQYQGRTELRKDGLAKGSTDLKIFHVQLSDRGNYTCFVRSGSDYDEAVVELKVTASGSAPLMALEHYEPGGIRVSCRSAGWYPRPRVLWQDPHGRHLPPLGESATQDENGLFAVESSILLSRGVSQELSCAVQHGPHSPERGSALHVSDPFFQDAQPWMTALGVVLVAVVALLSVTVYLFKIKGITWVQVCSITSDLWFLCFFKAWRRYAVPIEEVNVVLDPDTAHCDLVLSDNGKSVTRGDTRQDIPDIPERFNPWRCVLGREGFTSGRCCWEVEVVDAGGWTVGVSTEDVKRKGDIEFKPEEGIWAVGNWAGHFQALTSPDRILLPEIQTPKRIRVSLDYKEGRVAFFSLDEEIPIFTFPLASFEEKKVHPWFWLGPGTHLKI</sequence>
<dbReference type="PANTHER" id="PTHR24100">
    <property type="entry name" value="BUTYROPHILIN"/>
    <property type="match status" value="1"/>
</dbReference>
<evidence type="ECO:0000256" key="10">
    <source>
        <dbReference type="SAM" id="Phobius"/>
    </source>
</evidence>
<keyword evidence="3 10" id="KW-0812">Transmembrane</keyword>
<proteinExistence type="inferred from homology"/>
<dbReference type="InterPro" id="IPR003599">
    <property type="entry name" value="Ig_sub"/>
</dbReference>
<evidence type="ECO:0000256" key="1">
    <source>
        <dbReference type="ARBA" id="ARBA00004479"/>
    </source>
</evidence>
<dbReference type="InterPro" id="IPR036179">
    <property type="entry name" value="Ig-like_dom_sf"/>
</dbReference>
<feature type="transmembrane region" description="Helical" evidence="10">
    <location>
        <begin position="251"/>
        <end position="273"/>
    </location>
</feature>
<evidence type="ECO:0000313" key="14">
    <source>
        <dbReference type="EMBL" id="NWI55436.1"/>
    </source>
</evidence>
<evidence type="ECO:0000313" key="15">
    <source>
        <dbReference type="Proteomes" id="UP000642973"/>
    </source>
</evidence>
<protein>
    <submittedName>
        <fullName evidence="14">BT1A1 protein</fullName>
    </submittedName>
</protein>
<dbReference type="Proteomes" id="UP000642973">
    <property type="component" value="Unassembled WGS sequence"/>
</dbReference>
<evidence type="ECO:0000256" key="3">
    <source>
        <dbReference type="ARBA" id="ARBA00022692"/>
    </source>
</evidence>
<keyword evidence="6 10" id="KW-0472">Membrane</keyword>
<dbReference type="Gene3D" id="2.60.120.920">
    <property type="match status" value="1"/>
</dbReference>
<dbReference type="GO" id="GO:0009897">
    <property type="term" value="C:external side of plasma membrane"/>
    <property type="evidence" value="ECO:0007669"/>
    <property type="project" value="TreeGrafter"/>
</dbReference>
<gene>
    <name evidence="14" type="primary">Btn1a1_3</name>
    <name evidence="14" type="ORF">CALVIR_R07101</name>
</gene>
<accession>A0A851CH54</accession>
<keyword evidence="7" id="KW-1015">Disulfide bond</keyword>
<dbReference type="InterPro" id="IPR053896">
    <property type="entry name" value="BTN3A2-like_Ig-C"/>
</dbReference>
<evidence type="ECO:0000256" key="5">
    <source>
        <dbReference type="ARBA" id="ARBA00022989"/>
    </source>
</evidence>
<dbReference type="PROSITE" id="PS50835">
    <property type="entry name" value="IG_LIKE"/>
    <property type="match status" value="2"/>
</dbReference>
<dbReference type="CDD" id="cd12888">
    <property type="entry name" value="SPRY_PRY_TRIM7_like"/>
    <property type="match status" value="1"/>
</dbReference>
<dbReference type="SMART" id="SM00589">
    <property type="entry name" value="PRY"/>
    <property type="match status" value="1"/>
</dbReference>
<feature type="domain" description="Ig-like" evidence="13">
    <location>
        <begin position="153"/>
        <end position="241"/>
    </location>
</feature>
<comment type="subcellular location">
    <subcellularLocation>
        <location evidence="1">Membrane</location>
        <topology evidence="1">Single-pass type I membrane protein</topology>
    </subcellularLocation>
</comment>
<dbReference type="InterPro" id="IPR001870">
    <property type="entry name" value="B30.2/SPRY"/>
</dbReference>
<feature type="non-terminal residue" evidence="14">
    <location>
        <position position="478"/>
    </location>
</feature>
<dbReference type="SMART" id="SM00409">
    <property type="entry name" value="IG"/>
    <property type="match status" value="1"/>
</dbReference>
<dbReference type="InterPro" id="IPR007110">
    <property type="entry name" value="Ig-like_dom"/>
</dbReference>
<dbReference type="Pfam" id="PF07686">
    <property type="entry name" value="V-set"/>
    <property type="match status" value="1"/>
</dbReference>
<dbReference type="Pfam" id="PF22705">
    <property type="entry name" value="C2-set_3"/>
    <property type="match status" value="1"/>
</dbReference>
<dbReference type="InterPro" id="IPR043136">
    <property type="entry name" value="B30.2/SPRY_sf"/>
</dbReference>
<dbReference type="InterPro" id="IPR003877">
    <property type="entry name" value="SPRY_dom"/>
</dbReference>
<evidence type="ECO:0000256" key="8">
    <source>
        <dbReference type="ARBA" id="ARBA00023180"/>
    </source>
</evidence>
<dbReference type="PANTHER" id="PTHR24100:SF149">
    <property type="entry name" value="BG-LIKE ANTIGEN 1-RELATED"/>
    <property type="match status" value="1"/>
</dbReference>
<dbReference type="SMART" id="SM00449">
    <property type="entry name" value="SPRY"/>
    <property type="match status" value="1"/>
</dbReference>
<dbReference type="InterPro" id="IPR050504">
    <property type="entry name" value="IgSF_BTN/MOG"/>
</dbReference>
<feature type="signal peptide" evidence="11">
    <location>
        <begin position="1"/>
        <end position="31"/>
    </location>
</feature>
<feature type="domain" description="B30.2/SPRY" evidence="12">
    <location>
        <begin position="291"/>
        <end position="478"/>
    </location>
</feature>
<dbReference type="AlphaFoldDB" id="A0A851CH54"/>
<evidence type="ECO:0000256" key="9">
    <source>
        <dbReference type="ARBA" id="ARBA00023319"/>
    </source>
</evidence>
<dbReference type="InterPro" id="IPR003879">
    <property type="entry name" value="Butyrophylin_SPRY"/>
</dbReference>
<evidence type="ECO:0000256" key="4">
    <source>
        <dbReference type="ARBA" id="ARBA00022729"/>
    </source>
</evidence>
<dbReference type="SUPFAM" id="SSF49899">
    <property type="entry name" value="Concanavalin A-like lectins/glucanases"/>
    <property type="match status" value="1"/>
</dbReference>
<dbReference type="PROSITE" id="PS50188">
    <property type="entry name" value="B302_SPRY"/>
    <property type="match status" value="1"/>
</dbReference>
<dbReference type="InterPro" id="IPR013320">
    <property type="entry name" value="ConA-like_dom_sf"/>
</dbReference>
<dbReference type="SUPFAM" id="SSF48726">
    <property type="entry name" value="Immunoglobulin"/>
    <property type="match status" value="2"/>
</dbReference>
<dbReference type="FunFam" id="2.60.40.10:FF:000208">
    <property type="entry name" value="Butyrophilin subfamily 1 member A1"/>
    <property type="match status" value="1"/>
</dbReference>
<dbReference type="PRINTS" id="PR01407">
    <property type="entry name" value="BUTYPHLNCDUF"/>
</dbReference>
<organism evidence="14 15">
    <name type="scientific">Calyptomena viridis</name>
    <name type="common">Lesser green broadbill</name>
    <dbReference type="NCBI Taxonomy" id="135972"/>
    <lineage>
        <taxon>Eukaryota</taxon>
        <taxon>Metazoa</taxon>
        <taxon>Chordata</taxon>
        <taxon>Craniata</taxon>
        <taxon>Vertebrata</taxon>
        <taxon>Euteleostomi</taxon>
        <taxon>Archelosauria</taxon>
        <taxon>Archosauria</taxon>
        <taxon>Dinosauria</taxon>
        <taxon>Saurischia</taxon>
        <taxon>Theropoda</taxon>
        <taxon>Coelurosauria</taxon>
        <taxon>Aves</taxon>
        <taxon>Neognathae</taxon>
        <taxon>Neoaves</taxon>
        <taxon>Telluraves</taxon>
        <taxon>Australaves</taxon>
        <taxon>Passeriformes</taxon>
        <taxon>Eurylaimidae</taxon>
        <taxon>Calyptomena</taxon>
    </lineage>
</organism>
<dbReference type="GO" id="GO:0001817">
    <property type="term" value="P:regulation of cytokine production"/>
    <property type="evidence" value="ECO:0007669"/>
    <property type="project" value="TreeGrafter"/>
</dbReference>
<dbReference type="SMART" id="SM00406">
    <property type="entry name" value="IGv"/>
    <property type="match status" value="1"/>
</dbReference>
<evidence type="ECO:0000256" key="11">
    <source>
        <dbReference type="SAM" id="SignalP"/>
    </source>
</evidence>
<keyword evidence="5 10" id="KW-1133">Transmembrane helix</keyword>
<feature type="domain" description="Ig-like" evidence="13">
    <location>
        <begin position="27"/>
        <end position="147"/>
    </location>
</feature>
<name>A0A851CH54_CALVR</name>
<dbReference type="GO" id="GO:0050852">
    <property type="term" value="P:T cell receptor signaling pathway"/>
    <property type="evidence" value="ECO:0007669"/>
    <property type="project" value="TreeGrafter"/>
</dbReference>
<feature type="chain" id="PRO_5032541996" evidence="11">
    <location>
        <begin position="32"/>
        <end position="478"/>
    </location>
</feature>
<feature type="non-terminal residue" evidence="14">
    <location>
        <position position="1"/>
    </location>
</feature>
<comment type="caution">
    <text evidence="14">The sequence shown here is derived from an EMBL/GenBank/DDBJ whole genome shotgun (WGS) entry which is preliminary data.</text>
</comment>
<dbReference type="InterPro" id="IPR006574">
    <property type="entry name" value="PRY"/>
</dbReference>
<comment type="similarity">
    <text evidence="2">Belongs to the immunoglobulin superfamily. BTN/MOG family.</text>
</comment>
<keyword evidence="8" id="KW-0325">Glycoprotein</keyword>
<dbReference type="GO" id="GO:0005102">
    <property type="term" value="F:signaling receptor binding"/>
    <property type="evidence" value="ECO:0007669"/>
    <property type="project" value="TreeGrafter"/>
</dbReference>
<keyword evidence="4 11" id="KW-0732">Signal</keyword>
<evidence type="ECO:0000256" key="6">
    <source>
        <dbReference type="ARBA" id="ARBA00023136"/>
    </source>
</evidence>
<reference evidence="14" key="1">
    <citation type="submission" date="2019-10" db="EMBL/GenBank/DDBJ databases">
        <title>Bird 10,000 Genomes (B10K) Project - Family phase.</title>
        <authorList>
            <person name="Zhang G."/>
        </authorList>
    </citation>
    <scope>NUCLEOTIDE SEQUENCE</scope>
    <source>
        <strain evidence="14">B10K-DU-002-55</strain>
        <tissue evidence="14">Muscle</tissue>
    </source>
</reference>
<dbReference type="InterPro" id="IPR013106">
    <property type="entry name" value="Ig_V-set"/>
</dbReference>
<dbReference type="Pfam" id="PF00622">
    <property type="entry name" value="SPRY"/>
    <property type="match status" value="1"/>
</dbReference>
<dbReference type="EMBL" id="WEIV01016307">
    <property type="protein sequence ID" value="NWI55436.1"/>
    <property type="molecule type" value="Genomic_DNA"/>
</dbReference>
<dbReference type="Gene3D" id="2.60.40.10">
    <property type="entry name" value="Immunoglobulins"/>
    <property type="match status" value="2"/>
</dbReference>
<keyword evidence="15" id="KW-1185">Reference proteome</keyword>
<evidence type="ECO:0000256" key="7">
    <source>
        <dbReference type="ARBA" id="ARBA00023157"/>
    </source>
</evidence>
<evidence type="ECO:0000256" key="2">
    <source>
        <dbReference type="ARBA" id="ARBA00007591"/>
    </source>
</evidence>
<keyword evidence="9" id="KW-0393">Immunoglobulin domain</keyword>
<dbReference type="FunFam" id="2.60.40.10:FF:000088">
    <property type="entry name" value="Butyrophilin subfamily 1 member A1"/>
    <property type="match status" value="1"/>
</dbReference>
<dbReference type="Pfam" id="PF13765">
    <property type="entry name" value="PRY"/>
    <property type="match status" value="1"/>
</dbReference>
<dbReference type="CDD" id="cd05713">
    <property type="entry name" value="IgV_MOG_like"/>
    <property type="match status" value="1"/>
</dbReference>